<feature type="binding site" evidence="15">
    <location>
        <position position="59"/>
    </location>
    <ligand>
        <name>Zn(2+)</name>
        <dbReference type="ChEBI" id="CHEBI:29105"/>
        <note>catalytic</note>
    </ligand>
</feature>
<keyword evidence="8 12" id="KW-0862">Zinc</keyword>
<dbReference type="PANTHER" id="PTHR38011">
    <property type="entry name" value="DIHYDROFOLATE REDUCTASE FAMILY PROTEIN (AFU_ORTHOLOGUE AFUA_8G06820)"/>
    <property type="match status" value="1"/>
</dbReference>
<dbReference type="GO" id="GO:0008703">
    <property type="term" value="F:5-amino-6-(5-phosphoribosylamino)uracil reductase activity"/>
    <property type="evidence" value="ECO:0007669"/>
    <property type="project" value="UniProtKB-EC"/>
</dbReference>
<evidence type="ECO:0000256" key="6">
    <source>
        <dbReference type="ARBA" id="ARBA00022619"/>
    </source>
</evidence>
<dbReference type="SUPFAM" id="SSF53597">
    <property type="entry name" value="Dihydrofolate reductase-like"/>
    <property type="match status" value="1"/>
</dbReference>
<protein>
    <recommendedName>
        <fullName evidence="12">Riboflavin biosynthesis protein RibD</fullName>
    </recommendedName>
    <domain>
        <recommendedName>
            <fullName evidence="12">Diaminohydroxyphosphoribosylaminopyrimidine deaminase</fullName>
            <shortName evidence="12">DRAP deaminase</shortName>
            <ecNumber evidence="12">3.5.4.26</ecNumber>
        </recommendedName>
        <alternativeName>
            <fullName evidence="12">Riboflavin-specific deaminase</fullName>
        </alternativeName>
    </domain>
    <domain>
        <recommendedName>
            <fullName evidence="12">5-amino-6-(5-phosphoribosylamino)uracil reductase</fullName>
            <ecNumber evidence="12">1.1.1.193</ecNumber>
        </recommendedName>
        <alternativeName>
            <fullName evidence="12">HTP reductase</fullName>
        </alternativeName>
    </domain>
</protein>
<dbReference type="InterPro" id="IPR004794">
    <property type="entry name" value="Eubact_RibD"/>
</dbReference>
<dbReference type="EC" id="3.5.4.26" evidence="12"/>
<dbReference type="InterPro" id="IPR016193">
    <property type="entry name" value="Cytidine_deaminase-like"/>
</dbReference>
<gene>
    <name evidence="17" type="primary">ribD</name>
    <name evidence="17" type="ORF">DBV39_17230</name>
</gene>
<dbReference type="KEGG" id="boz:DBV39_17230"/>
<evidence type="ECO:0000259" key="16">
    <source>
        <dbReference type="PROSITE" id="PS51747"/>
    </source>
</evidence>
<feature type="binding site" evidence="14">
    <location>
        <position position="182"/>
    </location>
    <ligand>
        <name>NADP(+)</name>
        <dbReference type="ChEBI" id="CHEBI:58349"/>
    </ligand>
</feature>
<feature type="binding site" evidence="14">
    <location>
        <position position="166"/>
    </location>
    <ligand>
        <name>NADP(+)</name>
        <dbReference type="ChEBI" id="CHEBI:58349"/>
    </ligand>
</feature>
<feature type="domain" description="CMP/dCMP-type deaminase" evidence="16">
    <location>
        <begin position="10"/>
        <end position="135"/>
    </location>
</feature>
<evidence type="ECO:0000256" key="13">
    <source>
        <dbReference type="PIRSR" id="PIRSR006769-1"/>
    </source>
</evidence>
<name>A0A2R4XNA8_9BURK</name>
<organism evidence="17 18">
    <name type="scientific">Orrella marina</name>
    <dbReference type="NCBI Taxonomy" id="2163011"/>
    <lineage>
        <taxon>Bacteria</taxon>
        <taxon>Pseudomonadati</taxon>
        <taxon>Pseudomonadota</taxon>
        <taxon>Betaproteobacteria</taxon>
        <taxon>Burkholderiales</taxon>
        <taxon>Alcaligenaceae</taxon>
        <taxon>Orrella</taxon>
    </lineage>
</organism>
<keyword evidence="6 12" id="KW-0686">Riboflavin biosynthesis</keyword>
<dbReference type="PANTHER" id="PTHR38011:SF7">
    <property type="entry name" value="2,5-DIAMINO-6-RIBOSYLAMINO-4(3H)-PYRIMIDINONE 5'-PHOSPHATE REDUCTASE"/>
    <property type="match status" value="1"/>
</dbReference>
<dbReference type="GO" id="GO:0009231">
    <property type="term" value="P:riboflavin biosynthetic process"/>
    <property type="evidence" value="ECO:0007669"/>
    <property type="project" value="UniProtKB-UniPathway"/>
</dbReference>
<evidence type="ECO:0000313" key="17">
    <source>
        <dbReference type="EMBL" id="AWB35189.1"/>
    </source>
</evidence>
<evidence type="ECO:0000256" key="9">
    <source>
        <dbReference type="ARBA" id="ARBA00022857"/>
    </source>
</evidence>
<feature type="binding site" evidence="14">
    <location>
        <position position="304"/>
    </location>
    <ligand>
        <name>substrate</name>
    </ligand>
</feature>
<feature type="binding site" evidence="14">
    <location>
        <position position="212"/>
    </location>
    <ligand>
        <name>NADP(+)</name>
        <dbReference type="ChEBI" id="CHEBI:58349"/>
    </ligand>
</feature>
<dbReference type="InterPro" id="IPR002125">
    <property type="entry name" value="CMP_dCMP_dom"/>
</dbReference>
<evidence type="ECO:0000256" key="15">
    <source>
        <dbReference type="PIRSR" id="PIRSR006769-3"/>
    </source>
</evidence>
<dbReference type="NCBIfam" id="TIGR00227">
    <property type="entry name" value="ribD_Cterm"/>
    <property type="match status" value="1"/>
</dbReference>
<dbReference type="PROSITE" id="PS00903">
    <property type="entry name" value="CYT_DCMP_DEAMINASES_1"/>
    <property type="match status" value="1"/>
</dbReference>
<dbReference type="Gene3D" id="3.40.430.10">
    <property type="entry name" value="Dihydrofolate Reductase, subunit A"/>
    <property type="match status" value="1"/>
</dbReference>
<comment type="similarity">
    <text evidence="5 12">In the C-terminal section; belongs to the HTP reductase family.</text>
</comment>
<comment type="catalytic activity">
    <reaction evidence="12">
        <text>2,5-diamino-6-hydroxy-4-(5-phosphoribosylamino)-pyrimidine + H2O + H(+) = 5-amino-6-(5-phospho-D-ribosylamino)uracil + NH4(+)</text>
        <dbReference type="Rhea" id="RHEA:21868"/>
        <dbReference type="ChEBI" id="CHEBI:15377"/>
        <dbReference type="ChEBI" id="CHEBI:15378"/>
        <dbReference type="ChEBI" id="CHEBI:28938"/>
        <dbReference type="ChEBI" id="CHEBI:58453"/>
        <dbReference type="ChEBI" id="CHEBI:58614"/>
        <dbReference type="EC" id="3.5.4.26"/>
    </reaction>
</comment>
<evidence type="ECO:0000256" key="1">
    <source>
        <dbReference type="ARBA" id="ARBA00002151"/>
    </source>
</evidence>
<feature type="binding site" evidence="14">
    <location>
        <position position="196"/>
    </location>
    <ligand>
        <name>substrate</name>
    </ligand>
</feature>
<evidence type="ECO:0000313" key="18">
    <source>
        <dbReference type="Proteomes" id="UP000244571"/>
    </source>
</evidence>
<comment type="catalytic activity">
    <reaction evidence="12">
        <text>5-amino-6-(5-phospho-D-ribitylamino)uracil + NADP(+) = 5-amino-6-(5-phospho-D-ribosylamino)uracil + NADPH + H(+)</text>
        <dbReference type="Rhea" id="RHEA:17845"/>
        <dbReference type="ChEBI" id="CHEBI:15378"/>
        <dbReference type="ChEBI" id="CHEBI:57783"/>
        <dbReference type="ChEBI" id="CHEBI:58349"/>
        <dbReference type="ChEBI" id="CHEBI:58421"/>
        <dbReference type="ChEBI" id="CHEBI:58453"/>
        <dbReference type="EC" id="1.1.1.193"/>
    </reaction>
</comment>
<feature type="binding site" evidence="15">
    <location>
        <position position="96"/>
    </location>
    <ligand>
        <name>Zn(2+)</name>
        <dbReference type="ChEBI" id="CHEBI:29105"/>
        <note>catalytic</note>
    </ligand>
</feature>
<keyword evidence="11" id="KW-0511">Multifunctional enzyme</keyword>
<reference evidence="17 18" key="1">
    <citation type="submission" date="2018-04" db="EMBL/GenBank/DDBJ databases">
        <title>Bordetella sp. HZ20 isolated from seawater.</title>
        <authorList>
            <person name="Sun C."/>
        </authorList>
    </citation>
    <scope>NUCLEOTIDE SEQUENCE [LARGE SCALE GENOMIC DNA]</scope>
    <source>
        <strain evidence="17 18">HZ20</strain>
    </source>
</reference>
<keyword evidence="10 12" id="KW-0560">Oxidoreductase</keyword>
<comment type="function">
    <text evidence="1 12">Converts 2,5-diamino-6-(ribosylamino)-4(3h)-pyrimidinone 5'-phosphate into 5-amino-6-(ribosylamino)-2,4(1h,3h)-pyrimidinedione 5'-phosphate.</text>
</comment>
<dbReference type="EMBL" id="CP028901">
    <property type="protein sequence ID" value="AWB35189.1"/>
    <property type="molecule type" value="Genomic_DNA"/>
</dbReference>
<dbReference type="InterPro" id="IPR024072">
    <property type="entry name" value="DHFR-like_dom_sf"/>
</dbReference>
<accession>A0A2R4XNA8</accession>
<dbReference type="NCBIfam" id="TIGR00326">
    <property type="entry name" value="eubact_ribD"/>
    <property type="match status" value="1"/>
</dbReference>
<dbReference type="EC" id="1.1.1.193" evidence="12"/>
<dbReference type="GO" id="GO:0008835">
    <property type="term" value="F:diaminohydroxyphosphoribosylaminopyrimidine deaminase activity"/>
    <property type="evidence" value="ECO:0007669"/>
    <property type="project" value="UniProtKB-EC"/>
</dbReference>
<comment type="cofactor">
    <cofactor evidence="12 15">
        <name>Zn(2+)</name>
        <dbReference type="ChEBI" id="CHEBI:29105"/>
    </cofactor>
    <text evidence="12 15">Binds 1 zinc ion.</text>
</comment>
<evidence type="ECO:0000256" key="4">
    <source>
        <dbReference type="ARBA" id="ARBA00005259"/>
    </source>
</evidence>
<evidence type="ECO:0000256" key="10">
    <source>
        <dbReference type="ARBA" id="ARBA00023002"/>
    </source>
</evidence>
<feature type="binding site" evidence="15">
    <location>
        <position position="87"/>
    </location>
    <ligand>
        <name>Zn(2+)</name>
        <dbReference type="ChEBI" id="CHEBI:29105"/>
        <note>catalytic</note>
    </ligand>
</feature>
<comment type="pathway">
    <text evidence="2 12">Cofactor biosynthesis; riboflavin biosynthesis; 5-amino-6-(D-ribitylamino)uracil from GTP: step 2/4.</text>
</comment>
<dbReference type="OrthoDB" id="9800865at2"/>
<dbReference type="Pfam" id="PF00383">
    <property type="entry name" value="dCMP_cyt_deam_1"/>
    <property type="match status" value="1"/>
</dbReference>
<feature type="binding site" evidence="14">
    <location>
        <position position="208"/>
    </location>
    <ligand>
        <name>NADP(+)</name>
        <dbReference type="ChEBI" id="CHEBI:58349"/>
    </ligand>
</feature>
<evidence type="ECO:0000256" key="14">
    <source>
        <dbReference type="PIRSR" id="PIRSR006769-2"/>
    </source>
</evidence>
<sequence length="391" mass="42747">MEQSRCLPDRDDHRWMSRALDLARSVLYVPSPNPRVGCVIVRDGQLLAEGATQLAGQAHAEVMALRELKARGLAASGTTIYVTLEPCSHFGKTPPCVHALIQANPERVVIAHVDPNPSVAGRGVASLRQAGIEVTVGVAAEQALEINPGFVSRMLFGLPYSWVKVAASMDRHTATVNGKSKWITGSEARADGHHWRARSCVVLTGIGTVKADDPQLNVRAVQTPRQPARALIDASLDVPETARLLDEPGLMIFVATADDDKVRRLRDRGAIVVALPDFYQPSYVDLDAVMRWLAKHGFNEVHIEAGARLNGALWRAGRVDELLIYMAPVFLGGGAPMLAIPTIDGLEQASRLTFMDSCQIGEDIRLRARSVDRWEQIRLKVLQANDRWTTG</sequence>
<keyword evidence="9 12" id="KW-0521">NADP</keyword>
<comment type="pathway">
    <text evidence="3 12">Cofactor biosynthesis; riboflavin biosynthesis; 5-amino-6-(D-ribitylamino)uracil from GTP: step 3/4.</text>
</comment>
<dbReference type="InterPro" id="IPR002734">
    <property type="entry name" value="RibDG_C"/>
</dbReference>
<evidence type="ECO:0000256" key="7">
    <source>
        <dbReference type="ARBA" id="ARBA00022723"/>
    </source>
</evidence>
<dbReference type="PIRSF" id="PIRSF006769">
    <property type="entry name" value="RibD"/>
    <property type="match status" value="1"/>
</dbReference>
<evidence type="ECO:0000256" key="8">
    <source>
        <dbReference type="ARBA" id="ARBA00022833"/>
    </source>
</evidence>
<keyword evidence="18" id="KW-1185">Reference proteome</keyword>
<evidence type="ECO:0000256" key="11">
    <source>
        <dbReference type="ARBA" id="ARBA00023268"/>
    </source>
</evidence>
<evidence type="ECO:0000256" key="12">
    <source>
        <dbReference type="PIRNR" id="PIRNR006769"/>
    </source>
</evidence>
<dbReference type="AlphaFoldDB" id="A0A2R4XNA8"/>
<feature type="binding site" evidence="14">
    <location>
        <position position="180"/>
    </location>
    <ligand>
        <name>substrate</name>
    </ligand>
</feature>
<evidence type="ECO:0000256" key="3">
    <source>
        <dbReference type="ARBA" id="ARBA00004910"/>
    </source>
</evidence>
<dbReference type="InterPro" id="IPR050765">
    <property type="entry name" value="Riboflavin_Biosynth_HTPR"/>
</dbReference>
<proteinExistence type="inferred from homology"/>
<dbReference type="PROSITE" id="PS51747">
    <property type="entry name" value="CYT_DCMP_DEAMINASES_2"/>
    <property type="match status" value="1"/>
</dbReference>
<dbReference type="GO" id="GO:0050661">
    <property type="term" value="F:NADP binding"/>
    <property type="evidence" value="ECO:0007669"/>
    <property type="project" value="InterPro"/>
</dbReference>
<keyword evidence="7 12" id="KW-0479">Metal-binding</keyword>
<dbReference type="SUPFAM" id="SSF53927">
    <property type="entry name" value="Cytidine deaminase-like"/>
    <property type="match status" value="1"/>
</dbReference>
<feature type="binding site" evidence="14">
    <location>
        <position position="219"/>
    </location>
    <ligand>
        <name>substrate</name>
    </ligand>
</feature>
<dbReference type="InterPro" id="IPR011549">
    <property type="entry name" value="RibD_C"/>
</dbReference>
<dbReference type="GO" id="GO:0008270">
    <property type="term" value="F:zinc ion binding"/>
    <property type="evidence" value="ECO:0007669"/>
    <property type="project" value="InterPro"/>
</dbReference>
<dbReference type="InterPro" id="IPR016192">
    <property type="entry name" value="APOBEC/CMP_deaminase_Zn-bd"/>
</dbReference>
<evidence type="ECO:0000256" key="2">
    <source>
        <dbReference type="ARBA" id="ARBA00004882"/>
    </source>
</evidence>
<keyword evidence="12" id="KW-0378">Hydrolase</keyword>
<dbReference type="CDD" id="cd01284">
    <property type="entry name" value="Riboflavin_deaminase-reductase"/>
    <property type="match status" value="1"/>
</dbReference>
<comment type="similarity">
    <text evidence="4 12">In the N-terminal section; belongs to the cytidine and deoxycytidylate deaminase family.</text>
</comment>
<feature type="binding site" evidence="14">
    <location>
        <begin position="306"/>
        <end position="312"/>
    </location>
    <ligand>
        <name>NADP(+)</name>
        <dbReference type="ChEBI" id="CHEBI:58349"/>
    </ligand>
</feature>
<evidence type="ECO:0000256" key="5">
    <source>
        <dbReference type="ARBA" id="ARBA00007417"/>
    </source>
</evidence>
<dbReference type="Pfam" id="PF01872">
    <property type="entry name" value="RibD_C"/>
    <property type="match status" value="1"/>
</dbReference>
<feature type="binding site" evidence="14">
    <location>
        <position position="216"/>
    </location>
    <ligand>
        <name>substrate</name>
    </ligand>
</feature>
<dbReference type="Proteomes" id="UP000244571">
    <property type="component" value="Chromosome"/>
</dbReference>
<dbReference type="UniPathway" id="UPA00275">
    <property type="reaction ID" value="UER00401"/>
</dbReference>
<feature type="active site" description="Proton donor" evidence="13">
    <location>
        <position position="61"/>
    </location>
</feature>
<dbReference type="Gene3D" id="3.40.140.10">
    <property type="entry name" value="Cytidine Deaminase, domain 2"/>
    <property type="match status" value="1"/>
</dbReference>